<comment type="caution">
    <text evidence="7">The sequence shown here is derived from an EMBL/GenBank/DDBJ whole genome shotgun (WGS) entry which is preliminary data.</text>
</comment>
<feature type="transmembrane region" description="Helical" evidence="5">
    <location>
        <begin position="478"/>
        <end position="497"/>
    </location>
</feature>
<evidence type="ECO:0000256" key="2">
    <source>
        <dbReference type="ARBA" id="ARBA00022692"/>
    </source>
</evidence>
<comment type="similarity">
    <text evidence="5">Belongs to the binding-protein-dependent transport system permease family.</text>
</comment>
<keyword evidence="4 5" id="KW-0472">Membrane</keyword>
<name>A0ABW0P518_9HYPH</name>
<proteinExistence type="inferred from homology"/>
<evidence type="ECO:0000313" key="7">
    <source>
        <dbReference type="EMBL" id="MFC5507779.1"/>
    </source>
</evidence>
<feature type="transmembrane region" description="Helical" evidence="5">
    <location>
        <begin position="371"/>
        <end position="394"/>
    </location>
</feature>
<feature type="transmembrane region" description="Helical" evidence="5">
    <location>
        <begin position="189"/>
        <end position="216"/>
    </location>
</feature>
<evidence type="ECO:0000256" key="1">
    <source>
        <dbReference type="ARBA" id="ARBA00004651"/>
    </source>
</evidence>
<gene>
    <name evidence="7" type="ORF">ACFPN9_21265</name>
</gene>
<dbReference type="Proteomes" id="UP001596060">
    <property type="component" value="Unassembled WGS sequence"/>
</dbReference>
<feature type="transmembrane region" description="Helical" evidence="5">
    <location>
        <begin position="93"/>
        <end position="114"/>
    </location>
</feature>
<dbReference type="Pfam" id="PF00528">
    <property type="entry name" value="BPD_transp_1"/>
    <property type="match status" value="2"/>
</dbReference>
<dbReference type="SUPFAM" id="SSF161098">
    <property type="entry name" value="MetI-like"/>
    <property type="match status" value="2"/>
</dbReference>
<feature type="transmembrane region" description="Helical" evidence="5">
    <location>
        <begin position="134"/>
        <end position="156"/>
    </location>
</feature>
<evidence type="ECO:0000313" key="8">
    <source>
        <dbReference type="Proteomes" id="UP001596060"/>
    </source>
</evidence>
<comment type="subcellular location">
    <subcellularLocation>
        <location evidence="1 5">Cell membrane</location>
        <topology evidence="1 5">Multi-pass membrane protein</topology>
    </subcellularLocation>
</comment>
<feature type="transmembrane region" description="Helical" evidence="5">
    <location>
        <begin position="330"/>
        <end position="359"/>
    </location>
</feature>
<dbReference type="PANTHER" id="PTHR43496:SF1">
    <property type="entry name" value="POLYGALACTURONAN_RHAMNOGALACTURONAN TRANSPORT SYSTEM PERMEASE PROTEIN YTEP"/>
    <property type="match status" value="1"/>
</dbReference>
<feature type="transmembrane region" description="Helical" evidence="5">
    <location>
        <begin position="57"/>
        <end position="81"/>
    </location>
</feature>
<accession>A0ABW0P518</accession>
<sequence>MTGNGGDVRIERGVAALYVFVLALLVVFVVLPTIAVLRFPGVEDYINMMGNARWRRAATNTVVITLLSTFSSTAIGFAFAFAATRRDIPGARFFSLLSLAPLFAPPFMIAFAYLLLFGRQGLISRHLLGLDLDIFGWTGLWLAQTIAFFPLASMILKGVLEGIHPSAEQAALTLGATEGQALRTITLPLVAPGLIGAMLVVAITVLADFGNAVVIAGNYPVLATEAWFMMEGLADLKAAAVVVGLLLVPAVALFVASRRLLGDRRYSTVTGRGGTMEQIKTPALLKWLVVGVCSLVSAVVVVLYLGIVYAGLADTWGSDWSLTLRHWKEAWAYADALWSSILVAALAGAVTAILGQLAAFLKSRALPFRPVLDFLAVLPGALPGVFIGVGFVLAFNKPPIELAGSIWIVVFALGFWHLPLAYQATTVALDQIHRSIEDAARDLGAGELRLVADVYAPLLAKVLLASFLQSFVRSVSNISVVVFLVAPGNVMVTFVILQMIGGIDWSGAAALTTFLLLLTFLCIGVAALVVGRTTSFSRGFQP</sequence>
<keyword evidence="3 5" id="KW-1133">Transmembrane helix</keyword>
<feature type="transmembrane region" description="Helical" evidence="5">
    <location>
        <begin position="509"/>
        <end position="530"/>
    </location>
</feature>
<feature type="transmembrane region" description="Helical" evidence="5">
    <location>
        <begin position="406"/>
        <end position="429"/>
    </location>
</feature>
<feature type="domain" description="ABC transmembrane type-1" evidence="6">
    <location>
        <begin position="337"/>
        <end position="526"/>
    </location>
</feature>
<organism evidence="7 8">
    <name type="scientific">Bosea massiliensis</name>
    <dbReference type="NCBI Taxonomy" id="151419"/>
    <lineage>
        <taxon>Bacteria</taxon>
        <taxon>Pseudomonadati</taxon>
        <taxon>Pseudomonadota</taxon>
        <taxon>Alphaproteobacteria</taxon>
        <taxon>Hyphomicrobiales</taxon>
        <taxon>Boseaceae</taxon>
        <taxon>Bosea</taxon>
    </lineage>
</organism>
<evidence type="ECO:0000256" key="5">
    <source>
        <dbReference type="RuleBase" id="RU363032"/>
    </source>
</evidence>
<dbReference type="PROSITE" id="PS50928">
    <property type="entry name" value="ABC_TM1"/>
    <property type="match status" value="2"/>
</dbReference>
<dbReference type="EMBL" id="JBHSLU010000070">
    <property type="protein sequence ID" value="MFC5507779.1"/>
    <property type="molecule type" value="Genomic_DNA"/>
</dbReference>
<dbReference type="CDD" id="cd06261">
    <property type="entry name" value="TM_PBP2"/>
    <property type="match status" value="2"/>
</dbReference>
<dbReference type="Gene3D" id="1.10.3720.10">
    <property type="entry name" value="MetI-like"/>
    <property type="match status" value="2"/>
</dbReference>
<dbReference type="RefSeq" id="WP_067988231.1">
    <property type="nucleotide sequence ID" value="NZ_JBHSLU010000070.1"/>
</dbReference>
<dbReference type="PANTHER" id="PTHR43496">
    <property type="entry name" value="PROTEIN LPLB"/>
    <property type="match status" value="1"/>
</dbReference>
<dbReference type="InterPro" id="IPR035906">
    <property type="entry name" value="MetI-like_sf"/>
</dbReference>
<feature type="transmembrane region" description="Helical" evidence="5">
    <location>
        <begin position="236"/>
        <end position="256"/>
    </location>
</feature>
<keyword evidence="8" id="KW-1185">Reference proteome</keyword>
<keyword evidence="5" id="KW-0813">Transport</keyword>
<keyword evidence="2 5" id="KW-0812">Transmembrane</keyword>
<feature type="transmembrane region" description="Helical" evidence="5">
    <location>
        <begin position="287"/>
        <end position="310"/>
    </location>
</feature>
<evidence type="ECO:0000256" key="4">
    <source>
        <dbReference type="ARBA" id="ARBA00023136"/>
    </source>
</evidence>
<feature type="domain" description="ABC transmembrane type-1" evidence="6">
    <location>
        <begin position="58"/>
        <end position="255"/>
    </location>
</feature>
<evidence type="ECO:0000259" key="6">
    <source>
        <dbReference type="PROSITE" id="PS50928"/>
    </source>
</evidence>
<feature type="transmembrane region" description="Helical" evidence="5">
    <location>
        <begin position="15"/>
        <end position="37"/>
    </location>
</feature>
<protein>
    <submittedName>
        <fullName evidence="7">ABC transporter permease</fullName>
    </submittedName>
</protein>
<reference evidence="8" key="1">
    <citation type="journal article" date="2019" name="Int. J. Syst. Evol. Microbiol.">
        <title>The Global Catalogue of Microorganisms (GCM) 10K type strain sequencing project: providing services to taxonomists for standard genome sequencing and annotation.</title>
        <authorList>
            <consortium name="The Broad Institute Genomics Platform"/>
            <consortium name="The Broad Institute Genome Sequencing Center for Infectious Disease"/>
            <person name="Wu L."/>
            <person name="Ma J."/>
        </authorList>
    </citation>
    <scope>NUCLEOTIDE SEQUENCE [LARGE SCALE GENOMIC DNA]</scope>
    <source>
        <strain evidence="8">CCUG 43117</strain>
    </source>
</reference>
<dbReference type="InterPro" id="IPR000515">
    <property type="entry name" value="MetI-like"/>
</dbReference>
<evidence type="ECO:0000256" key="3">
    <source>
        <dbReference type="ARBA" id="ARBA00022989"/>
    </source>
</evidence>